<keyword evidence="2" id="KW-1185">Reference proteome</keyword>
<dbReference type="EMBL" id="JAIQCV010000008">
    <property type="protein sequence ID" value="KAH1072555.1"/>
    <property type="molecule type" value="Genomic_DNA"/>
</dbReference>
<accession>A0A9D3ZVN9</accession>
<protein>
    <recommendedName>
        <fullName evidence="3">Reverse transcriptase domain-containing protein</fullName>
    </recommendedName>
</protein>
<reference evidence="1 2" key="1">
    <citation type="journal article" date="2021" name="Plant Biotechnol. J.">
        <title>Multi-omics assisted identification of the key and species-specific regulatory components of drought-tolerant mechanisms in Gossypium stocksii.</title>
        <authorList>
            <person name="Yu D."/>
            <person name="Ke L."/>
            <person name="Zhang D."/>
            <person name="Wu Y."/>
            <person name="Sun Y."/>
            <person name="Mei J."/>
            <person name="Sun J."/>
            <person name="Sun Y."/>
        </authorList>
    </citation>
    <scope>NUCLEOTIDE SEQUENCE [LARGE SCALE GENOMIC DNA]</scope>
    <source>
        <strain evidence="2">cv. E1</strain>
        <tissue evidence="1">Leaf</tissue>
    </source>
</reference>
<sequence length="156" mass="18240">MSSNTTSIFLFIDTNIIRQTKSDHDAVLLDTMGKKPKEKQRDPRLFFRYDTCWAKDKRAKVIIKHSWFNRADNTLEKIYGIRKSSKNDLNKGLVVKIDISKAYDRVEWKFLETVMKNMGFADAWINLIMKCVCSVKYVVKCNRVLTNTIAPERGLR</sequence>
<organism evidence="1 2">
    <name type="scientific">Gossypium stocksii</name>
    <dbReference type="NCBI Taxonomy" id="47602"/>
    <lineage>
        <taxon>Eukaryota</taxon>
        <taxon>Viridiplantae</taxon>
        <taxon>Streptophyta</taxon>
        <taxon>Embryophyta</taxon>
        <taxon>Tracheophyta</taxon>
        <taxon>Spermatophyta</taxon>
        <taxon>Magnoliopsida</taxon>
        <taxon>eudicotyledons</taxon>
        <taxon>Gunneridae</taxon>
        <taxon>Pentapetalae</taxon>
        <taxon>rosids</taxon>
        <taxon>malvids</taxon>
        <taxon>Malvales</taxon>
        <taxon>Malvaceae</taxon>
        <taxon>Malvoideae</taxon>
        <taxon>Gossypium</taxon>
    </lineage>
</organism>
<comment type="caution">
    <text evidence="1">The sequence shown here is derived from an EMBL/GenBank/DDBJ whole genome shotgun (WGS) entry which is preliminary data.</text>
</comment>
<dbReference type="AlphaFoldDB" id="A0A9D3ZVN9"/>
<evidence type="ECO:0000313" key="2">
    <source>
        <dbReference type="Proteomes" id="UP000828251"/>
    </source>
</evidence>
<proteinExistence type="predicted"/>
<dbReference type="Proteomes" id="UP000828251">
    <property type="component" value="Unassembled WGS sequence"/>
</dbReference>
<evidence type="ECO:0000313" key="1">
    <source>
        <dbReference type="EMBL" id="KAH1072555.1"/>
    </source>
</evidence>
<dbReference type="OrthoDB" id="1297756at2759"/>
<evidence type="ECO:0008006" key="3">
    <source>
        <dbReference type="Google" id="ProtNLM"/>
    </source>
</evidence>
<name>A0A9D3ZVN9_9ROSI</name>
<gene>
    <name evidence="1" type="ORF">J1N35_024883</name>
</gene>